<dbReference type="PANTHER" id="PTHR22443">
    <property type="entry name" value="NON-SPECIFIC LETHAL 1, ISOFORM M"/>
    <property type="match status" value="1"/>
</dbReference>
<feature type="compositionally biased region" description="Polar residues" evidence="1">
    <location>
        <begin position="324"/>
        <end position="339"/>
    </location>
</feature>
<gene>
    <name evidence="3" type="ORF">DNTS_005568</name>
</gene>
<evidence type="ECO:0000256" key="1">
    <source>
        <dbReference type="SAM" id="MobiDB-lite"/>
    </source>
</evidence>
<sequence length="953" mass="104199">MSACVAGHVAESCGAGCPHSVSRCCGGGGCGEPVSGDGSSAAAATATSAAPVQSSDTESRVAEAQAFREWDDTTPFDAELTQKMTGEGCFTNGAADITRECADSGERGEGRGCFCRQSDGTDKDNGINIDHKAAGLGCFMSATTRRNEGRAGARLPPVRSARARHRCTEHAETAYEKVIAAVRGGPGNPDPTVPKRRGCSYNRASKRVCFSDTYCGTSVGSNGEARVKGFPTETLRRTSLRRIQFENITGAQKMNYAARPPDETPKLPSFRTAKGRVRLYRVRSFLANSANHNNGAPHSNLPLQQSPQGQEGQHDPCVKKNLDADSSSQPESGSPNGTQLEPPKCASTDVDTDAVTTEGPSAEQLEVVRNEAERRQVELGGRTEHLWRRLQAVQAKQVERHVTQQLSGLHRSSGLSCTRRPSPVSRIPAELSRLARSCSEILRTAESALDSDHTASSSGGGSDTADFLFSAAGKEWEWAESRAWLGSRWVWLQSQVSELEYRIRALTELYAHLRQGKARSSHSVPDTPVTALNTSTTSQNCRLSSGVDPNRKLQTEDVITPQTAPSPPSSSARVRPFLKQRRHRLIRLEGHAALESKAVSLPCWCDPPTVCVLCGGSAPHGPVSKEEKALWMHRTWLDMSIHPVLSMPSATSCLGRRSQGRVGRVRKRIVCPRPPSALPPLCNTAGGFGFRSQRSVFFPNYLHPRAPDLPILPPTPTATDTPNQPLRRRRMESSYDIDNLVMPLGLTGLGARVQKLQYKEILTPSWRELDSLSGVLKNKECLYDLLNYKNTKHQPNGEGPDDESEVEDLSEVVFLSRHAVCESRERSRWGSWARRRRRGRSSSYQDDAKSFRGLEQTPGSPDSRQSNGAEGDVSPERTLCTAPEDLFCQLEDEQQAVLPWERRSFPLQDSELQWLQEEEEVEPDKDPCTTSGRSQSTDSGISVGSLELSPRTP</sequence>
<dbReference type="InterPro" id="IPR026180">
    <property type="entry name" value="NSL1"/>
</dbReference>
<feature type="region of interest" description="Disordered" evidence="1">
    <location>
        <begin position="556"/>
        <end position="575"/>
    </location>
</feature>
<feature type="region of interest" description="Disordered" evidence="1">
    <location>
        <begin position="520"/>
        <end position="551"/>
    </location>
</feature>
<keyword evidence="4" id="KW-1185">Reference proteome</keyword>
<feature type="compositionally biased region" description="Polar residues" evidence="1">
    <location>
        <begin position="289"/>
        <end position="311"/>
    </location>
</feature>
<feature type="region of interest" description="Disordered" evidence="1">
    <location>
        <begin position="911"/>
        <end position="953"/>
    </location>
</feature>
<feature type="domain" description="PEHE" evidence="2">
    <location>
        <begin position="760"/>
        <end position="900"/>
    </location>
</feature>
<feature type="compositionally biased region" description="Polar residues" evidence="1">
    <location>
        <begin position="857"/>
        <end position="868"/>
    </location>
</feature>
<feature type="compositionally biased region" description="Low complexity" evidence="1">
    <location>
        <begin position="39"/>
        <end position="50"/>
    </location>
</feature>
<dbReference type="Pfam" id="PF15275">
    <property type="entry name" value="PEHE"/>
    <property type="match status" value="1"/>
</dbReference>
<dbReference type="STRING" id="623744.A0A553NJW0"/>
<feature type="region of interest" description="Disordered" evidence="1">
    <location>
        <begin position="36"/>
        <end position="57"/>
    </location>
</feature>
<dbReference type="PANTHER" id="PTHR22443:SF14">
    <property type="entry name" value="KAT8 REGULATORY NSL COMPLEX SUBUNIT 1"/>
    <property type="match status" value="1"/>
</dbReference>
<dbReference type="OrthoDB" id="6022640at2759"/>
<dbReference type="GO" id="GO:0044545">
    <property type="term" value="C:NSL complex"/>
    <property type="evidence" value="ECO:0007669"/>
    <property type="project" value="TreeGrafter"/>
</dbReference>
<feature type="compositionally biased region" description="Basic and acidic residues" evidence="1">
    <location>
        <begin position="312"/>
        <end position="323"/>
    </location>
</feature>
<feature type="compositionally biased region" description="Polar residues" evidence="1">
    <location>
        <begin position="530"/>
        <end position="543"/>
    </location>
</feature>
<dbReference type="GO" id="GO:0035035">
    <property type="term" value="F:histone acetyltransferase binding"/>
    <property type="evidence" value="ECO:0007669"/>
    <property type="project" value="TreeGrafter"/>
</dbReference>
<feature type="region of interest" description="Disordered" evidence="1">
    <location>
        <begin position="289"/>
        <end position="362"/>
    </location>
</feature>
<proteinExistence type="predicted"/>
<evidence type="ECO:0000313" key="4">
    <source>
        <dbReference type="Proteomes" id="UP000316079"/>
    </source>
</evidence>
<dbReference type="SMART" id="SM01300">
    <property type="entry name" value="PEHE"/>
    <property type="match status" value="1"/>
</dbReference>
<organism evidence="3 4">
    <name type="scientific">Danionella cerebrum</name>
    <dbReference type="NCBI Taxonomy" id="2873325"/>
    <lineage>
        <taxon>Eukaryota</taxon>
        <taxon>Metazoa</taxon>
        <taxon>Chordata</taxon>
        <taxon>Craniata</taxon>
        <taxon>Vertebrata</taxon>
        <taxon>Euteleostomi</taxon>
        <taxon>Actinopterygii</taxon>
        <taxon>Neopterygii</taxon>
        <taxon>Teleostei</taxon>
        <taxon>Ostariophysi</taxon>
        <taxon>Cypriniformes</taxon>
        <taxon>Danionidae</taxon>
        <taxon>Danioninae</taxon>
        <taxon>Danionella</taxon>
    </lineage>
</organism>
<reference evidence="3 4" key="1">
    <citation type="journal article" date="2019" name="Sci. Data">
        <title>Hybrid genome assembly and annotation of Danionella translucida.</title>
        <authorList>
            <person name="Kadobianskyi M."/>
            <person name="Schulze L."/>
            <person name="Schuelke M."/>
            <person name="Judkewitz B."/>
        </authorList>
    </citation>
    <scope>NUCLEOTIDE SEQUENCE [LARGE SCALE GENOMIC DNA]</scope>
    <source>
        <strain evidence="3 4">Bolton</strain>
    </source>
</reference>
<comment type="caution">
    <text evidence="3">The sequence shown here is derived from an EMBL/GenBank/DDBJ whole genome shotgun (WGS) entry which is preliminary data.</text>
</comment>
<feature type="compositionally biased region" description="Polar residues" evidence="1">
    <location>
        <begin position="928"/>
        <end position="942"/>
    </location>
</feature>
<name>A0A553NJW0_9TELE</name>
<dbReference type="PROSITE" id="PS52052">
    <property type="entry name" value="PEHE"/>
    <property type="match status" value="1"/>
</dbReference>
<dbReference type="Proteomes" id="UP000316079">
    <property type="component" value="Unassembled WGS sequence"/>
</dbReference>
<feature type="region of interest" description="Disordered" evidence="1">
    <location>
        <begin position="251"/>
        <end position="272"/>
    </location>
</feature>
<accession>A0A553NJW0</accession>
<evidence type="ECO:0000259" key="2">
    <source>
        <dbReference type="PROSITE" id="PS52052"/>
    </source>
</evidence>
<evidence type="ECO:0000313" key="3">
    <source>
        <dbReference type="EMBL" id="TRY65726.1"/>
    </source>
</evidence>
<feature type="region of interest" description="Disordered" evidence="1">
    <location>
        <begin position="840"/>
        <end position="876"/>
    </location>
</feature>
<dbReference type="EMBL" id="SRMA01026899">
    <property type="protein sequence ID" value="TRY65726.1"/>
    <property type="molecule type" value="Genomic_DNA"/>
</dbReference>
<dbReference type="InterPro" id="IPR029332">
    <property type="entry name" value="PEHE_dom"/>
</dbReference>
<protein>
    <recommendedName>
        <fullName evidence="2">PEHE domain-containing protein</fullName>
    </recommendedName>
</protein>
<dbReference type="AlphaFoldDB" id="A0A553NJW0"/>